<evidence type="ECO:0000313" key="2">
    <source>
        <dbReference type="Proteomes" id="UP001438707"/>
    </source>
</evidence>
<comment type="caution">
    <text evidence="1">The sequence shown here is derived from an EMBL/GenBank/DDBJ whole genome shotgun (WGS) entry which is preliminary data.</text>
</comment>
<name>A0AAW1SHF5_9CHLO</name>
<proteinExistence type="predicted"/>
<organism evidence="1 2">
    <name type="scientific">Apatococcus lobatus</name>
    <dbReference type="NCBI Taxonomy" id="904363"/>
    <lineage>
        <taxon>Eukaryota</taxon>
        <taxon>Viridiplantae</taxon>
        <taxon>Chlorophyta</taxon>
        <taxon>core chlorophytes</taxon>
        <taxon>Trebouxiophyceae</taxon>
        <taxon>Chlorellales</taxon>
        <taxon>Chlorellaceae</taxon>
        <taxon>Apatococcus</taxon>
    </lineage>
</organism>
<dbReference type="Proteomes" id="UP001438707">
    <property type="component" value="Unassembled WGS sequence"/>
</dbReference>
<accession>A0AAW1SHF5</accession>
<dbReference type="EMBL" id="JALJOS010000001">
    <property type="protein sequence ID" value="KAK9845061.1"/>
    <property type="molecule type" value="Genomic_DNA"/>
</dbReference>
<evidence type="ECO:0000313" key="1">
    <source>
        <dbReference type="EMBL" id="KAK9845061.1"/>
    </source>
</evidence>
<protein>
    <submittedName>
        <fullName evidence="1">Uncharacterized protein</fullName>
    </submittedName>
</protein>
<keyword evidence="2" id="KW-1185">Reference proteome</keyword>
<gene>
    <name evidence="1" type="ORF">WJX74_010124</name>
</gene>
<dbReference type="AlphaFoldDB" id="A0AAW1SHF5"/>
<reference evidence="1 2" key="1">
    <citation type="journal article" date="2024" name="Nat. Commun.">
        <title>Phylogenomics reveals the evolutionary origins of lichenization in chlorophyte algae.</title>
        <authorList>
            <person name="Puginier C."/>
            <person name="Libourel C."/>
            <person name="Otte J."/>
            <person name="Skaloud P."/>
            <person name="Haon M."/>
            <person name="Grisel S."/>
            <person name="Petersen M."/>
            <person name="Berrin J.G."/>
            <person name="Delaux P.M."/>
            <person name="Dal Grande F."/>
            <person name="Keller J."/>
        </authorList>
    </citation>
    <scope>NUCLEOTIDE SEQUENCE [LARGE SCALE GENOMIC DNA]</scope>
    <source>
        <strain evidence="1 2">SAG 2145</strain>
    </source>
</reference>
<dbReference type="PANTHER" id="PTHR34966">
    <property type="entry name" value="OSJNBA0043L24.15 PROTEIN"/>
    <property type="match status" value="1"/>
</dbReference>
<sequence length="84" mass="9688">MFFGRVFSYVFNELLVNTLANNRTFQRFAIRSSEMLQELSQKGKEQSSTLGDQAQTFAQTFSREVRKGFAQESKSSQQPPSQQR</sequence>
<dbReference type="PANTHER" id="PTHR34966:SF1">
    <property type="entry name" value="OS04G0508100 PROTEIN"/>
    <property type="match status" value="1"/>
</dbReference>